<feature type="region of interest" description="Disordered" evidence="1">
    <location>
        <begin position="107"/>
        <end position="126"/>
    </location>
</feature>
<name>A0ABS4VP95_9PSEU</name>
<sequence length="126" mass="12736">MSAPVVRIPGPRRPVDLTAPFAGPGHRIGVPAPRVTPGDRHRDGGYRAPEHRPVHGPPRAGSAPGRHRGAPQPFPSAARTFTVLARAGSLTSLAAMVVLAAAVAGLADGNPPTGAAADVAVSSLDR</sequence>
<comment type="caution">
    <text evidence="2">The sequence shown here is derived from an EMBL/GenBank/DDBJ whole genome shotgun (WGS) entry which is preliminary data.</text>
</comment>
<organism evidence="2 3">
    <name type="scientific">Pseudonocardia parietis</name>
    <dbReference type="NCBI Taxonomy" id="570936"/>
    <lineage>
        <taxon>Bacteria</taxon>
        <taxon>Bacillati</taxon>
        <taxon>Actinomycetota</taxon>
        <taxon>Actinomycetes</taxon>
        <taxon>Pseudonocardiales</taxon>
        <taxon>Pseudonocardiaceae</taxon>
        <taxon>Pseudonocardia</taxon>
    </lineage>
</organism>
<accession>A0ABS4VP95</accession>
<evidence type="ECO:0000313" key="2">
    <source>
        <dbReference type="EMBL" id="MBP2365743.1"/>
    </source>
</evidence>
<gene>
    <name evidence="2" type="ORF">JOF36_001439</name>
</gene>
<keyword evidence="3" id="KW-1185">Reference proteome</keyword>
<feature type="compositionally biased region" description="Basic and acidic residues" evidence="1">
    <location>
        <begin position="37"/>
        <end position="53"/>
    </location>
</feature>
<evidence type="ECO:0000256" key="1">
    <source>
        <dbReference type="SAM" id="MobiDB-lite"/>
    </source>
</evidence>
<protein>
    <submittedName>
        <fullName evidence="2">Uncharacterized protein</fullName>
    </submittedName>
</protein>
<dbReference type="EMBL" id="JAGINU010000001">
    <property type="protein sequence ID" value="MBP2365743.1"/>
    <property type="molecule type" value="Genomic_DNA"/>
</dbReference>
<evidence type="ECO:0000313" key="3">
    <source>
        <dbReference type="Proteomes" id="UP001519295"/>
    </source>
</evidence>
<feature type="region of interest" description="Disordered" evidence="1">
    <location>
        <begin position="1"/>
        <end position="74"/>
    </location>
</feature>
<dbReference type="RefSeq" id="WP_210025607.1">
    <property type="nucleotide sequence ID" value="NZ_JAGINU010000001.1"/>
</dbReference>
<dbReference type="Proteomes" id="UP001519295">
    <property type="component" value="Unassembled WGS sequence"/>
</dbReference>
<proteinExistence type="predicted"/>
<reference evidence="2 3" key="1">
    <citation type="submission" date="2021-03" db="EMBL/GenBank/DDBJ databases">
        <title>Sequencing the genomes of 1000 actinobacteria strains.</title>
        <authorList>
            <person name="Klenk H.-P."/>
        </authorList>
    </citation>
    <scope>NUCLEOTIDE SEQUENCE [LARGE SCALE GENOMIC DNA]</scope>
    <source>
        <strain evidence="2 3">DSM 45256</strain>
    </source>
</reference>